<proteinExistence type="predicted"/>
<evidence type="ECO:0000313" key="3">
    <source>
        <dbReference type="Proteomes" id="UP000712600"/>
    </source>
</evidence>
<dbReference type="EMBL" id="QGKX02001290">
    <property type="protein sequence ID" value="KAF3538228.1"/>
    <property type="molecule type" value="Genomic_DNA"/>
</dbReference>
<gene>
    <name evidence="2" type="ORF">F2Q69_00019121</name>
</gene>
<accession>A0A8S9QHS3</accession>
<keyword evidence="1" id="KW-0472">Membrane</keyword>
<evidence type="ECO:0000256" key="1">
    <source>
        <dbReference type="SAM" id="Phobius"/>
    </source>
</evidence>
<keyword evidence="1" id="KW-1133">Transmembrane helix</keyword>
<organism evidence="2 3">
    <name type="scientific">Brassica cretica</name>
    <name type="common">Mustard</name>
    <dbReference type="NCBI Taxonomy" id="69181"/>
    <lineage>
        <taxon>Eukaryota</taxon>
        <taxon>Viridiplantae</taxon>
        <taxon>Streptophyta</taxon>
        <taxon>Embryophyta</taxon>
        <taxon>Tracheophyta</taxon>
        <taxon>Spermatophyta</taxon>
        <taxon>Magnoliopsida</taxon>
        <taxon>eudicotyledons</taxon>
        <taxon>Gunneridae</taxon>
        <taxon>Pentapetalae</taxon>
        <taxon>rosids</taxon>
        <taxon>malvids</taxon>
        <taxon>Brassicales</taxon>
        <taxon>Brassicaceae</taxon>
        <taxon>Brassiceae</taxon>
        <taxon>Brassica</taxon>
    </lineage>
</organism>
<reference evidence="2" key="1">
    <citation type="submission" date="2019-12" db="EMBL/GenBank/DDBJ databases">
        <title>Genome sequencing and annotation of Brassica cretica.</title>
        <authorList>
            <person name="Studholme D.J."/>
            <person name="Sarris P."/>
        </authorList>
    </citation>
    <scope>NUCLEOTIDE SEQUENCE</scope>
    <source>
        <strain evidence="2">PFS-109/04</strain>
        <tissue evidence="2">Leaf</tissue>
    </source>
</reference>
<protein>
    <submittedName>
        <fullName evidence="2">Uncharacterized protein</fullName>
    </submittedName>
</protein>
<evidence type="ECO:0000313" key="2">
    <source>
        <dbReference type="EMBL" id="KAF3538228.1"/>
    </source>
</evidence>
<feature type="transmembrane region" description="Helical" evidence="1">
    <location>
        <begin position="95"/>
        <end position="117"/>
    </location>
</feature>
<keyword evidence="1" id="KW-0812">Transmembrane</keyword>
<comment type="caution">
    <text evidence="2">The sequence shown here is derived from an EMBL/GenBank/DDBJ whole genome shotgun (WGS) entry which is preliminary data.</text>
</comment>
<sequence>MREGVKGGVCIGLISFHSLSLAKPLHLRLREGDSLSLSAVPRRNGDNPSLRGSASKRNRLFPWLVDEPTNLSLSSWLLEETIRLLKWLSSRRKSLTISLSVCLVDGKGLLSLLWIYWNRKVRYFFAVALVDGAFSR</sequence>
<dbReference type="AlphaFoldDB" id="A0A8S9QHS3"/>
<name>A0A8S9QHS3_BRACR</name>
<dbReference type="Proteomes" id="UP000712600">
    <property type="component" value="Unassembled WGS sequence"/>
</dbReference>